<dbReference type="PATRIC" id="fig|309807.25.peg.191"/>
<evidence type="ECO:0000313" key="5">
    <source>
        <dbReference type="Proteomes" id="UP000008674"/>
    </source>
</evidence>
<name>Q2S651_SALRD</name>
<dbReference type="Pfam" id="PF01968">
    <property type="entry name" value="Hydantoinase_A"/>
    <property type="match status" value="1"/>
</dbReference>
<evidence type="ECO:0000313" key="4">
    <source>
        <dbReference type="EMBL" id="ABC44143.1"/>
    </source>
</evidence>
<dbReference type="EnsemblBacteria" id="ABC44143">
    <property type="protein sequence ID" value="ABC44143"/>
    <property type="gene ID" value="SRU_0177"/>
</dbReference>
<feature type="domain" description="Acetophenone carboxylase-like C-terminal" evidence="3">
    <location>
        <begin position="530"/>
        <end position="694"/>
    </location>
</feature>
<dbReference type="PANTHER" id="PTHR11365">
    <property type="entry name" value="5-OXOPROLINASE RELATED"/>
    <property type="match status" value="1"/>
</dbReference>
<evidence type="ECO:0000259" key="3">
    <source>
        <dbReference type="Pfam" id="PF19278"/>
    </source>
</evidence>
<dbReference type="Pfam" id="PF19278">
    <property type="entry name" value="Hydant_A_C"/>
    <property type="match status" value="1"/>
</dbReference>
<dbReference type="InterPro" id="IPR045079">
    <property type="entry name" value="Oxoprolinase-like"/>
</dbReference>
<accession>Q2S651</accession>
<keyword evidence="5" id="KW-1185">Reference proteome</keyword>
<evidence type="ECO:0000259" key="2">
    <source>
        <dbReference type="Pfam" id="PF05378"/>
    </source>
</evidence>
<dbReference type="GO" id="GO:0006749">
    <property type="term" value="P:glutathione metabolic process"/>
    <property type="evidence" value="ECO:0007669"/>
    <property type="project" value="TreeGrafter"/>
</dbReference>
<proteinExistence type="predicted"/>
<evidence type="ECO:0000259" key="1">
    <source>
        <dbReference type="Pfam" id="PF01968"/>
    </source>
</evidence>
<dbReference type="Proteomes" id="UP000008674">
    <property type="component" value="Chromosome"/>
</dbReference>
<sequence length="700" mass="73294">MCRGASVFWASPHHRIIPASPMPASGASDTDGPSEVGIDVGGTFTDFVVATKAGLEVRKVPTTDPQHEAVGTGLGRLDVSPAAPIAHGTTTATNALLERQGAKAALVTTEGFADVLAIGRQDRPDLYDLTPMRPDPLVPAARRHEVPERISAEGDILTPLDEAAVRRVARVLEEQDVQSVALAFLFSYRNPEHEKRAAELLRDELPDAVPVTRSSALLPEHREYERVATTVANAYVRPRVERYLTRLGGELGERPVRVMQSSGGTIGPGPAGEQAARLALSGPAGGVVGALGVARRALGEAPRMMTLDMGGTSADVALCDGAVPRATEHTIAGLPLRLPATDIHTVGAGGGSIAHVDAGGSLRVGPESAGAEPGAVCYGRGGTRPTVTDAHLTLGRLDPDRVLGGTDALDMAPEAARSAVGRLGETLGRSPEETALGVLRVANATMERALRRVSVERGHDPRDYTLVPFGGAGPLHAAALAEALGMPRVLVPPAPGALSALGLLMADVTHDASRALLTSVGTLQGDPAPIQHAASALTEKVESALEGHGTPKVAFELDLRYVGQSYEVTVPLASPVTATALGGAAEAFHDRHRRRYGHAAPEAPVEAVALRARGTVPVSPPPLPREPETDLPLRDAEIGTRPVWFSPGGPAETTVYARTALHHGHTLEGPAVLHQYDTTIVVPPGWRARVDAYRNVWIER</sequence>
<organism evidence="4 5">
    <name type="scientific">Salinibacter ruber (strain DSM 13855 / M31)</name>
    <dbReference type="NCBI Taxonomy" id="309807"/>
    <lineage>
        <taxon>Bacteria</taxon>
        <taxon>Pseudomonadati</taxon>
        <taxon>Rhodothermota</taxon>
        <taxon>Rhodothermia</taxon>
        <taxon>Rhodothermales</taxon>
        <taxon>Salinibacteraceae</taxon>
        <taxon>Salinibacter</taxon>
    </lineage>
</organism>
<dbReference type="InterPro" id="IPR049517">
    <property type="entry name" value="ACX-like_C"/>
</dbReference>
<dbReference type="InterPro" id="IPR002821">
    <property type="entry name" value="Hydantoinase_A"/>
</dbReference>
<dbReference type="AlphaFoldDB" id="Q2S651"/>
<dbReference type="KEGG" id="sru:SRU_0177"/>
<dbReference type="GO" id="GO:0017168">
    <property type="term" value="F:5-oxoprolinase (ATP-hydrolyzing) activity"/>
    <property type="evidence" value="ECO:0007669"/>
    <property type="project" value="UniProtKB-EC"/>
</dbReference>
<dbReference type="EC" id="3.5.2.9" evidence="4"/>
<gene>
    <name evidence="4" type="ordered locus">SRU_0177</name>
</gene>
<feature type="domain" description="Hydantoinase A/oxoprolinase" evidence="1">
    <location>
        <begin position="226"/>
        <end position="511"/>
    </location>
</feature>
<keyword evidence="4" id="KW-0378">Hydrolase</keyword>
<reference evidence="4 5" key="1">
    <citation type="journal article" date="2005" name="Proc. Natl. Acad. Sci. U.S.A.">
        <title>The genome of Salinibacter ruber: convergence and gene exchange among hyperhalophilic bacteria and archaea.</title>
        <authorList>
            <person name="Mongodin E.F."/>
            <person name="Nelson K.E."/>
            <person name="Daugherty S."/>
            <person name="Deboy R.T."/>
            <person name="Wister J."/>
            <person name="Khouri H."/>
            <person name="Weidman J."/>
            <person name="Walsh D.A."/>
            <person name="Papke R.T."/>
            <person name="Sanchez Perez G."/>
            <person name="Sharma A.K."/>
            <person name="Nesbo C.L."/>
            <person name="MacLeod D."/>
            <person name="Bapteste E."/>
            <person name="Doolittle W.F."/>
            <person name="Charlebois R.L."/>
            <person name="Legault B."/>
            <person name="Rodriguez-Valera F."/>
        </authorList>
    </citation>
    <scope>NUCLEOTIDE SEQUENCE [LARGE SCALE GENOMIC DNA]</scope>
    <source>
        <strain evidence="5">DSM 13855 / CECT 5946 / M31</strain>
    </source>
</reference>
<dbReference type="GO" id="GO:0005829">
    <property type="term" value="C:cytosol"/>
    <property type="evidence" value="ECO:0007669"/>
    <property type="project" value="TreeGrafter"/>
</dbReference>
<dbReference type="eggNOG" id="COG0145">
    <property type="taxonomic scope" value="Bacteria"/>
</dbReference>
<protein>
    <submittedName>
        <fullName evidence="4">5-oxoprolinase</fullName>
        <ecNumber evidence="4">3.5.2.9</ecNumber>
    </submittedName>
</protein>
<dbReference type="InterPro" id="IPR008040">
    <property type="entry name" value="Hydant_A_N"/>
</dbReference>
<dbReference type="OrthoDB" id="9768323at2"/>
<dbReference type="PANTHER" id="PTHR11365:SF23">
    <property type="entry name" value="HYPOTHETICAL 5-OXOPROLINASE (EUROFUNG)-RELATED"/>
    <property type="match status" value="1"/>
</dbReference>
<dbReference type="EMBL" id="CP000159">
    <property type="protein sequence ID" value="ABC44143.1"/>
    <property type="molecule type" value="Genomic_DNA"/>
</dbReference>
<dbReference type="HOGENOM" id="CLU_002157_1_2_10"/>
<dbReference type="STRING" id="309807.SRU_0177"/>
<dbReference type="Pfam" id="PF05378">
    <property type="entry name" value="Hydant_A_N"/>
    <property type="match status" value="1"/>
</dbReference>
<feature type="domain" description="Hydantoinase/oxoprolinase N-terminal" evidence="2">
    <location>
        <begin position="36"/>
        <end position="204"/>
    </location>
</feature>